<sequence>MAAKISIYPLLSLISKRFYTVAAENIGRFRPADTAARKVAGESTMSGVGGKEKVFWMRDPMTGNWIPENHFGDIDVAELRNKYISVQRTSK</sequence>
<evidence type="ECO:0008006" key="3">
    <source>
        <dbReference type="Google" id="ProtNLM"/>
    </source>
</evidence>
<organism evidence="1 2">
    <name type="scientific">Acacia crassicarpa</name>
    <name type="common">northern wattle</name>
    <dbReference type="NCBI Taxonomy" id="499986"/>
    <lineage>
        <taxon>Eukaryota</taxon>
        <taxon>Viridiplantae</taxon>
        <taxon>Streptophyta</taxon>
        <taxon>Embryophyta</taxon>
        <taxon>Tracheophyta</taxon>
        <taxon>Spermatophyta</taxon>
        <taxon>Magnoliopsida</taxon>
        <taxon>eudicotyledons</taxon>
        <taxon>Gunneridae</taxon>
        <taxon>Pentapetalae</taxon>
        <taxon>rosids</taxon>
        <taxon>fabids</taxon>
        <taxon>Fabales</taxon>
        <taxon>Fabaceae</taxon>
        <taxon>Caesalpinioideae</taxon>
        <taxon>mimosoid clade</taxon>
        <taxon>Acacieae</taxon>
        <taxon>Acacia</taxon>
    </lineage>
</organism>
<comment type="caution">
    <text evidence="1">The sequence shown here is derived from an EMBL/GenBank/DDBJ whole genome shotgun (WGS) entry which is preliminary data.</text>
</comment>
<keyword evidence="2" id="KW-1185">Reference proteome</keyword>
<dbReference type="Pfam" id="PF03242">
    <property type="entry name" value="LEA_3a"/>
    <property type="match status" value="1"/>
</dbReference>
<evidence type="ECO:0000313" key="1">
    <source>
        <dbReference type="EMBL" id="KAK4269014.1"/>
    </source>
</evidence>
<evidence type="ECO:0000313" key="2">
    <source>
        <dbReference type="Proteomes" id="UP001293593"/>
    </source>
</evidence>
<dbReference type="AlphaFoldDB" id="A0AAE1K9H9"/>
<dbReference type="Proteomes" id="UP001293593">
    <property type="component" value="Unassembled WGS sequence"/>
</dbReference>
<dbReference type="PANTHER" id="PTHR33509">
    <property type="entry name" value="LATE EMBRYOGENIS ABUNDANT PROTEIN 2-RELATED"/>
    <property type="match status" value="1"/>
</dbReference>
<dbReference type="PANTHER" id="PTHR33509:SF21">
    <property type="entry name" value="OS02G0564600 PROTEIN"/>
    <property type="match status" value="1"/>
</dbReference>
<accession>A0AAE1K9H9</accession>
<reference evidence="1" key="1">
    <citation type="submission" date="2023-10" db="EMBL/GenBank/DDBJ databases">
        <title>Chromosome-level genome of the transformable northern wattle, Acacia crassicarpa.</title>
        <authorList>
            <person name="Massaro I."/>
            <person name="Sinha N.R."/>
            <person name="Poethig S."/>
            <person name="Leichty A.R."/>
        </authorList>
    </citation>
    <scope>NUCLEOTIDE SEQUENCE</scope>
    <source>
        <strain evidence="1">Acra3RX</strain>
        <tissue evidence="1">Leaf</tissue>
    </source>
</reference>
<proteinExistence type="predicted"/>
<name>A0AAE1K9H9_9FABA</name>
<dbReference type="EMBL" id="JAWXYG010000006">
    <property type="protein sequence ID" value="KAK4269014.1"/>
    <property type="molecule type" value="Genomic_DNA"/>
</dbReference>
<gene>
    <name evidence="1" type="ORF">QN277_022224</name>
</gene>
<protein>
    <recommendedName>
        <fullName evidence="3">Late embryogenesis abundant protein</fullName>
    </recommendedName>
</protein>
<dbReference type="InterPro" id="IPR004926">
    <property type="entry name" value="LEA_3a"/>
</dbReference>